<name>A0A248JR43_9PROT</name>
<reference evidence="1 2" key="1">
    <citation type="submission" date="2017-06" db="EMBL/GenBank/DDBJ databases">
        <title>Complete genome sequence of Nitrospirillum amazonense strain CBAmC, an endophytic nitrogen-fixing and plant growth-promoting bacterium, isolated from sugarcane.</title>
        <authorList>
            <person name="Schwab S."/>
            <person name="dos Santos Teixeira K.R."/>
            <person name="Simoes Araujo J.L."/>
            <person name="Soares Vidal M."/>
            <person name="Borges de Freitas H.R."/>
            <person name="Rivello Crivelaro A.L."/>
            <person name="Bueno de Camargo Nunes A."/>
            <person name="dos Santos C.M."/>
            <person name="Palmeira da Silva Rosa D."/>
            <person name="da Silva Padilha D."/>
            <person name="da Silva E."/>
            <person name="Araujo Terra L."/>
            <person name="Soares Mendes V."/>
            <person name="Farinelli L."/>
            <person name="Magalhaes Cruz L."/>
            <person name="Baldani J.I."/>
        </authorList>
    </citation>
    <scope>NUCLEOTIDE SEQUENCE [LARGE SCALE GENOMIC DNA]</scope>
    <source>
        <strain evidence="1 2">CBAmC</strain>
    </source>
</reference>
<evidence type="ECO:0000313" key="2">
    <source>
        <dbReference type="Proteomes" id="UP000197153"/>
    </source>
</evidence>
<evidence type="ECO:0000313" key="1">
    <source>
        <dbReference type="EMBL" id="ASG21006.1"/>
    </source>
</evidence>
<keyword evidence="2" id="KW-1185">Reference proteome</keyword>
<sequence length="78" mass="8483">MRVTPMWTREFVMTDSHALAAAGRALFKELTEAGRPVVGVGIGEGLIYLRVTAPDHGAPENYNGYPVVVFGEDGARRH</sequence>
<proteinExistence type="predicted"/>
<gene>
    <name evidence="1" type="ORF">Y958_09345</name>
</gene>
<dbReference type="KEGG" id="nao:Y958_09345"/>
<accession>A0A248JR43</accession>
<dbReference type="EMBL" id="CP022110">
    <property type="protein sequence ID" value="ASG21006.1"/>
    <property type="molecule type" value="Genomic_DNA"/>
</dbReference>
<dbReference type="AlphaFoldDB" id="A0A248JR43"/>
<dbReference type="Proteomes" id="UP000197153">
    <property type="component" value="Chromosome 1"/>
</dbReference>
<protein>
    <submittedName>
        <fullName evidence="1">Uncharacterized protein</fullName>
    </submittedName>
</protein>
<organism evidence="1 2">
    <name type="scientific">Nitrospirillum viridazoti CBAmc</name>
    <dbReference type="NCBI Taxonomy" id="1441467"/>
    <lineage>
        <taxon>Bacteria</taxon>
        <taxon>Pseudomonadati</taxon>
        <taxon>Pseudomonadota</taxon>
        <taxon>Alphaproteobacteria</taxon>
        <taxon>Rhodospirillales</taxon>
        <taxon>Azospirillaceae</taxon>
        <taxon>Nitrospirillum</taxon>
        <taxon>Nitrospirillum viridazoti</taxon>
    </lineage>
</organism>